<reference evidence="1 2" key="1">
    <citation type="submission" date="2023-02" db="EMBL/GenBank/DDBJ databases">
        <title>LHISI_Scaffold_Assembly.</title>
        <authorList>
            <person name="Stuart O.P."/>
            <person name="Cleave R."/>
            <person name="Magrath M.J.L."/>
            <person name="Mikheyev A.S."/>
        </authorList>
    </citation>
    <scope>NUCLEOTIDE SEQUENCE [LARGE SCALE GENOMIC DNA]</scope>
    <source>
        <strain evidence="1">Daus_M_001</strain>
        <tissue evidence="1">Leg muscle</tissue>
    </source>
</reference>
<protein>
    <submittedName>
        <fullName evidence="1">Uncharacterized protein</fullName>
    </submittedName>
</protein>
<dbReference type="EMBL" id="JARBHB010000004">
    <property type="protein sequence ID" value="KAJ8886403.1"/>
    <property type="molecule type" value="Genomic_DNA"/>
</dbReference>
<accession>A0ABQ9HRA7</accession>
<comment type="caution">
    <text evidence="1">The sequence shown here is derived from an EMBL/GenBank/DDBJ whole genome shotgun (WGS) entry which is preliminary data.</text>
</comment>
<name>A0ABQ9HRA7_9NEOP</name>
<gene>
    <name evidence="1" type="ORF">PR048_012614</name>
</gene>
<sequence length="334" mass="37241">MMSTSPENIETKNSIGEVSSLSVDPFGLRMAMIMLQLVQWLQFECFMAKPQQDVYVFIDTTNNVADMVGWQEAEKVMGATIVADVANPEVKTNENWSEFVFSKNHFKVTENKVTSVNRIFNCLESMPHDSDLSVMKQYHRARPKRRVVERNDAQYLKGIRGNIQRFVLSRAPHTFEQAIQFAEREQQNELLANKRGIAVVIIKSSTGTRDNCGREGCGQASQVLGLAGAHEADSWCKFEEDKAPVKYKETSIQCGLMGSGAPVILSCREVYVQCSILGDTGPEKSYCTDNVMHSIDTGDARPISVWPYKIPDPQESETDVIGTNDAMPEAGVIV</sequence>
<keyword evidence="2" id="KW-1185">Reference proteome</keyword>
<organism evidence="1 2">
    <name type="scientific">Dryococelus australis</name>
    <dbReference type="NCBI Taxonomy" id="614101"/>
    <lineage>
        <taxon>Eukaryota</taxon>
        <taxon>Metazoa</taxon>
        <taxon>Ecdysozoa</taxon>
        <taxon>Arthropoda</taxon>
        <taxon>Hexapoda</taxon>
        <taxon>Insecta</taxon>
        <taxon>Pterygota</taxon>
        <taxon>Neoptera</taxon>
        <taxon>Polyneoptera</taxon>
        <taxon>Phasmatodea</taxon>
        <taxon>Verophasmatodea</taxon>
        <taxon>Anareolatae</taxon>
        <taxon>Phasmatidae</taxon>
        <taxon>Eurycanthinae</taxon>
        <taxon>Dryococelus</taxon>
    </lineage>
</organism>
<dbReference type="Proteomes" id="UP001159363">
    <property type="component" value="Chromosome X"/>
</dbReference>
<evidence type="ECO:0000313" key="1">
    <source>
        <dbReference type="EMBL" id="KAJ8886403.1"/>
    </source>
</evidence>
<evidence type="ECO:0000313" key="2">
    <source>
        <dbReference type="Proteomes" id="UP001159363"/>
    </source>
</evidence>
<proteinExistence type="predicted"/>